<name>K1P6G2_MAGGI</name>
<sequence length="247" mass="26400">MGNVRLKHVVLFLLLSHQLIMTSAVVTNNRLLLAVGLATGAILSSYNGSYDWSPSTLAVLTAIILVTLLPTAINKAESSSCTAPGYSLHPVLGCIKLSTSTTALTPEQWVAKCAEDGGKLILINSATENQALVDFLKSDPKDVVIQGSRVSVSSPWTTDDGQPLPFVGEFQGISNLAGTLRIIFTSSGKWANVNPTNVFPNAVCEIPKFRILFSTTVGPRLDSEAIRRFETANAAKNRKLYPGVSQA</sequence>
<protein>
    <recommendedName>
        <fullName evidence="2">C-type lectin domain-containing protein</fullName>
    </recommendedName>
</protein>
<evidence type="ECO:0008006" key="2">
    <source>
        <dbReference type="Google" id="ProtNLM"/>
    </source>
</evidence>
<dbReference type="SUPFAM" id="SSF56436">
    <property type="entry name" value="C-type lectin-like"/>
    <property type="match status" value="1"/>
</dbReference>
<dbReference type="Gene3D" id="3.10.100.10">
    <property type="entry name" value="Mannose-Binding Protein A, subunit A"/>
    <property type="match status" value="1"/>
</dbReference>
<dbReference type="AlphaFoldDB" id="K1P6G2"/>
<dbReference type="InterPro" id="IPR016187">
    <property type="entry name" value="CTDL_fold"/>
</dbReference>
<dbReference type="InParanoid" id="K1P6G2"/>
<evidence type="ECO:0000313" key="1">
    <source>
        <dbReference type="EMBL" id="EKC19177.1"/>
    </source>
</evidence>
<dbReference type="HOGENOM" id="CLU_114673_0_0_1"/>
<proteinExistence type="predicted"/>
<reference evidence="1" key="1">
    <citation type="journal article" date="2012" name="Nature">
        <title>The oyster genome reveals stress adaptation and complexity of shell formation.</title>
        <authorList>
            <person name="Zhang G."/>
            <person name="Fang X."/>
            <person name="Guo X."/>
            <person name="Li L."/>
            <person name="Luo R."/>
            <person name="Xu F."/>
            <person name="Yang P."/>
            <person name="Zhang L."/>
            <person name="Wang X."/>
            <person name="Qi H."/>
            <person name="Xiong Z."/>
            <person name="Que H."/>
            <person name="Xie Y."/>
            <person name="Holland P.W."/>
            <person name="Paps J."/>
            <person name="Zhu Y."/>
            <person name="Wu F."/>
            <person name="Chen Y."/>
            <person name="Wang J."/>
            <person name="Peng C."/>
            <person name="Meng J."/>
            <person name="Yang L."/>
            <person name="Liu J."/>
            <person name="Wen B."/>
            <person name="Zhang N."/>
            <person name="Huang Z."/>
            <person name="Zhu Q."/>
            <person name="Feng Y."/>
            <person name="Mount A."/>
            <person name="Hedgecock D."/>
            <person name="Xu Z."/>
            <person name="Liu Y."/>
            <person name="Domazet-Loso T."/>
            <person name="Du Y."/>
            <person name="Sun X."/>
            <person name="Zhang S."/>
            <person name="Liu B."/>
            <person name="Cheng P."/>
            <person name="Jiang X."/>
            <person name="Li J."/>
            <person name="Fan D."/>
            <person name="Wang W."/>
            <person name="Fu W."/>
            <person name="Wang T."/>
            <person name="Wang B."/>
            <person name="Zhang J."/>
            <person name="Peng Z."/>
            <person name="Li Y."/>
            <person name="Li N."/>
            <person name="Wang J."/>
            <person name="Chen M."/>
            <person name="He Y."/>
            <person name="Tan F."/>
            <person name="Song X."/>
            <person name="Zheng Q."/>
            <person name="Huang R."/>
            <person name="Yang H."/>
            <person name="Du X."/>
            <person name="Chen L."/>
            <person name="Yang M."/>
            <person name="Gaffney P.M."/>
            <person name="Wang S."/>
            <person name="Luo L."/>
            <person name="She Z."/>
            <person name="Ming Y."/>
            <person name="Huang W."/>
            <person name="Zhang S."/>
            <person name="Huang B."/>
            <person name="Zhang Y."/>
            <person name="Qu T."/>
            <person name="Ni P."/>
            <person name="Miao G."/>
            <person name="Wang J."/>
            <person name="Wang Q."/>
            <person name="Steinberg C.E."/>
            <person name="Wang H."/>
            <person name="Li N."/>
            <person name="Qian L."/>
            <person name="Zhang G."/>
            <person name="Li Y."/>
            <person name="Yang H."/>
            <person name="Liu X."/>
            <person name="Wang J."/>
            <person name="Yin Y."/>
            <person name="Wang J."/>
        </authorList>
    </citation>
    <scope>NUCLEOTIDE SEQUENCE [LARGE SCALE GENOMIC DNA]</scope>
    <source>
        <strain evidence="1">05x7-T-G4-1.051#20</strain>
    </source>
</reference>
<dbReference type="CDD" id="cd00037">
    <property type="entry name" value="CLECT"/>
    <property type="match status" value="1"/>
</dbReference>
<dbReference type="EMBL" id="JH818856">
    <property type="protein sequence ID" value="EKC19177.1"/>
    <property type="molecule type" value="Genomic_DNA"/>
</dbReference>
<gene>
    <name evidence="1" type="ORF">CGI_10009444</name>
</gene>
<accession>K1P6G2</accession>
<organism evidence="1">
    <name type="scientific">Magallana gigas</name>
    <name type="common">Pacific oyster</name>
    <name type="synonym">Crassostrea gigas</name>
    <dbReference type="NCBI Taxonomy" id="29159"/>
    <lineage>
        <taxon>Eukaryota</taxon>
        <taxon>Metazoa</taxon>
        <taxon>Spiralia</taxon>
        <taxon>Lophotrochozoa</taxon>
        <taxon>Mollusca</taxon>
        <taxon>Bivalvia</taxon>
        <taxon>Autobranchia</taxon>
        <taxon>Pteriomorphia</taxon>
        <taxon>Ostreida</taxon>
        <taxon>Ostreoidea</taxon>
        <taxon>Ostreidae</taxon>
        <taxon>Magallana</taxon>
    </lineage>
</organism>
<dbReference type="InterPro" id="IPR016186">
    <property type="entry name" value="C-type_lectin-like/link_sf"/>
</dbReference>